<dbReference type="PANTHER" id="PTHR22926:SF3">
    <property type="entry name" value="UNDECAPRENYL-PHOSPHATE ALPHA-N-ACETYLGLUCOSAMINYL 1-PHOSPHATE TRANSFERASE"/>
    <property type="match status" value="1"/>
</dbReference>
<keyword evidence="7" id="KW-0460">Magnesium</keyword>
<feature type="transmembrane region" description="Helical" evidence="8">
    <location>
        <begin position="119"/>
        <end position="136"/>
    </location>
</feature>
<dbReference type="STRING" id="679197.HMPREF9336_00359"/>
<keyword evidence="2" id="KW-1003">Cell membrane</keyword>
<dbReference type="EMBL" id="ACZI02000003">
    <property type="protein sequence ID" value="EFV14763.1"/>
    <property type="molecule type" value="Genomic_DNA"/>
</dbReference>
<feature type="transmembrane region" description="Helical" evidence="8">
    <location>
        <begin position="353"/>
        <end position="372"/>
    </location>
</feature>
<keyword evidence="10" id="KW-1185">Reference proteome</keyword>
<dbReference type="CDD" id="cd06853">
    <property type="entry name" value="GT_WecA_like"/>
    <property type="match status" value="1"/>
</dbReference>
<evidence type="ECO:0000256" key="5">
    <source>
        <dbReference type="ARBA" id="ARBA00022989"/>
    </source>
</evidence>
<evidence type="ECO:0000313" key="10">
    <source>
        <dbReference type="Proteomes" id="UP000004816"/>
    </source>
</evidence>
<proteinExistence type="predicted"/>
<evidence type="ECO:0000256" key="3">
    <source>
        <dbReference type="ARBA" id="ARBA00022679"/>
    </source>
</evidence>
<evidence type="ECO:0000313" key="9">
    <source>
        <dbReference type="EMBL" id="EFV14763.1"/>
    </source>
</evidence>
<evidence type="ECO:0000256" key="4">
    <source>
        <dbReference type="ARBA" id="ARBA00022692"/>
    </source>
</evidence>
<dbReference type="PANTHER" id="PTHR22926">
    <property type="entry name" value="PHOSPHO-N-ACETYLMURAMOYL-PENTAPEPTIDE-TRANSFERASE"/>
    <property type="match status" value="1"/>
</dbReference>
<sequence>MSLSMYLLGVPYRELALVFLTAAVVTYFLTGAVGAAAVRAGAVHVPRERDMHHIPTPRMGGVAMYTAVVAALLLASQLPALKRGFSYSTDMAAVMVAGGIIVLVGAIDDQFELDWATKLVGQLTSAAVLVLLGLSWEYLYVPFSDVGVVVLDRLQGGLITCCVTVLAINAMNFIDGLDGLAAGLGFIVSAGICLFSIGLLQKQGGDVGSYPPALISAALAGTCLGFLPHNFHPAKIFMGDSGAMLIGLMLAAGATSASGRITQAAFGATDGYALLAPLLLVVATLFVPFLDVLLAVVRRVRAGQSPFGTTDKLHLHHRMIALGHSHPRAVLVFYLWVWVLTFGVVASTRYPRLAVLALTVAGLLTAGLVTVWPKLKHPKRS</sequence>
<reference evidence="9 10" key="1">
    <citation type="journal article" date="2011" name="Stand. Genomic Sci.">
        <title>High quality draft genome sequence of Segniliparus rugosus CDC 945(T)= (ATCC BAA-974(T)).</title>
        <authorList>
            <person name="Earl A.M."/>
            <person name="Desjardins C.A."/>
            <person name="Fitzgerald M.G."/>
            <person name="Arachchi H.M."/>
            <person name="Zeng Q."/>
            <person name="Mehta T."/>
            <person name="Griggs A."/>
            <person name="Birren B.W."/>
            <person name="Toney N.C."/>
            <person name="Carr J."/>
            <person name="Posey J."/>
            <person name="Butler W.R."/>
        </authorList>
    </citation>
    <scope>NUCLEOTIDE SEQUENCE [LARGE SCALE GENOMIC DNA]</scope>
    <source>
        <strain evidence="10">ATCC BAA-974 / DSM 45345 / CCUG 50838 / CIP 108380 / JCM 13579 / CDC 945</strain>
    </source>
</reference>
<dbReference type="PROSITE" id="PS01348">
    <property type="entry name" value="MRAY_2"/>
    <property type="match status" value="1"/>
</dbReference>
<evidence type="ECO:0000256" key="7">
    <source>
        <dbReference type="PIRSR" id="PIRSR600715-1"/>
    </source>
</evidence>
<organism evidence="9 10">
    <name type="scientific">Segniliparus rugosus (strain ATCC BAA-974 / DSM 45345 / CCUG 50838 / CIP 108380 / JCM 13579 / CDC 945)</name>
    <dbReference type="NCBI Taxonomy" id="679197"/>
    <lineage>
        <taxon>Bacteria</taxon>
        <taxon>Bacillati</taxon>
        <taxon>Actinomycetota</taxon>
        <taxon>Actinomycetes</taxon>
        <taxon>Mycobacteriales</taxon>
        <taxon>Segniliparaceae</taxon>
        <taxon>Segniliparus</taxon>
    </lineage>
</organism>
<feature type="transmembrane region" description="Helical" evidence="8">
    <location>
        <begin position="15"/>
        <end position="38"/>
    </location>
</feature>
<evidence type="ECO:0000256" key="2">
    <source>
        <dbReference type="ARBA" id="ARBA00022475"/>
    </source>
</evidence>
<feature type="transmembrane region" description="Helical" evidence="8">
    <location>
        <begin position="329"/>
        <end position="347"/>
    </location>
</feature>
<dbReference type="GO" id="GO:0005886">
    <property type="term" value="C:plasma membrane"/>
    <property type="evidence" value="ECO:0007669"/>
    <property type="project" value="UniProtKB-SubCell"/>
</dbReference>
<keyword evidence="5 8" id="KW-1133">Transmembrane helix</keyword>
<gene>
    <name evidence="9" type="ORF">HMPREF9336_00359</name>
</gene>
<keyword evidence="7" id="KW-0479">Metal-binding</keyword>
<feature type="transmembrane region" description="Helical" evidence="8">
    <location>
        <begin position="84"/>
        <end position="107"/>
    </location>
</feature>
<dbReference type="eggNOG" id="COG0472">
    <property type="taxonomic scope" value="Bacteria"/>
</dbReference>
<feature type="binding site" evidence="7">
    <location>
        <position position="172"/>
    </location>
    <ligand>
        <name>Mg(2+)</name>
        <dbReference type="ChEBI" id="CHEBI:18420"/>
    </ligand>
</feature>
<dbReference type="RefSeq" id="WP_007467266.1">
    <property type="nucleotide sequence ID" value="NZ_KI391954.1"/>
</dbReference>
<evidence type="ECO:0000256" key="6">
    <source>
        <dbReference type="ARBA" id="ARBA00023136"/>
    </source>
</evidence>
<keyword evidence="4 8" id="KW-0812">Transmembrane</keyword>
<dbReference type="GO" id="GO:0016780">
    <property type="term" value="F:phosphotransferase activity, for other substituted phosphate groups"/>
    <property type="evidence" value="ECO:0007669"/>
    <property type="project" value="InterPro"/>
</dbReference>
<dbReference type="Proteomes" id="UP000004816">
    <property type="component" value="Unassembled WGS sequence"/>
</dbReference>
<feature type="binding site" evidence="7">
    <location>
        <position position="240"/>
    </location>
    <ligand>
        <name>Mg(2+)</name>
        <dbReference type="ChEBI" id="CHEBI:18420"/>
    </ligand>
</feature>
<feature type="transmembrane region" description="Helical" evidence="8">
    <location>
        <begin position="181"/>
        <end position="201"/>
    </location>
</feature>
<dbReference type="GO" id="GO:0009103">
    <property type="term" value="P:lipopolysaccharide biosynthetic process"/>
    <property type="evidence" value="ECO:0007669"/>
    <property type="project" value="TreeGrafter"/>
</dbReference>
<dbReference type="InterPro" id="IPR000715">
    <property type="entry name" value="Glycosyl_transferase_4"/>
</dbReference>
<dbReference type="Pfam" id="PF00953">
    <property type="entry name" value="Glycos_transf_4"/>
    <property type="match status" value="1"/>
</dbReference>
<dbReference type="HOGENOM" id="CLU_023982_2_2_11"/>
<comment type="subcellular location">
    <subcellularLocation>
        <location evidence="1">Cell membrane</location>
        <topology evidence="1">Multi-pass membrane protein</topology>
    </subcellularLocation>
</comment>
<comment type="caution">
    <text evidence="9">The sequence shown here is derived from an EMBL/GenBank/DDBJ whole genome shotgun (WGS) entry which is preliminary data.</text>
</comment>
<evidence type="ECO:0000256" key="8">
    <source>
        <dbReference type="SAM" id="Phobius"/>
    </source>
</evidence>
<protein>
    <recommendedName>
        <fullName evidence="11">UDP-GlcNAc:undecaprenyl-phosphate GlcNAc-1-phosphate transferase</fullName>
    </recommendedName>
</protein>
<comment type="cofactor">
    <cofactor evidence="7">
        <name>Mg(2+)</name>
        <dbReference type="ChEBI" id="CHEBI:18420"/>
    </cofactor>
</comment>
<feature type="transmembrane region" description="Helical" evidence="8">
    <location>
        <begin position="59"/>
        <end position="78"/>
    </location>
</feature>
<accession>E5XLJ0</accession>
<dbReference type="AlphaFoldDB" id="E5XLJ0"/>
<dbReference type="GO" id="GO:0071555">
    <property type="term" value="P:cell wall organization"/>
    <property type="evidence" value="ECO:0007669"/>
    <property type="project" value="TreeGrafter"/>
</dbReference>
<dbReference type="GO" id="GO:0046872">
    <property type="term" value="F:metal ion binding"/>
    <property type="evidence" value="ECO:0007669"/>
    <property type="project" value="UniProtKB-KW"/>
</dbReference>
<evidence type="ECO:0000256" key="1">
    <source>
        <dbReference type="ARBA" id="ARBA00004651"/>
    </source>
</evidence>
<feature type="transmembrane region" description="Helical" evidence="8">
    <location>
        <begin position="272"/>
        <end position="297"/>
    </location>
</feature>
<evidence type="ECO:0008006" key="11">
    <source>
        <dbReference type="Google" id="ProtNLM"/>
    </source>
</evidence>
<name>E5XLJ0_SEGRC</name>
<feature type="transmembrane region" description="Helical" evidence="8">
    <location>
        <begin position="156"/>
        <end position="174"/>
    </location>
</feature>
<dbReference type="InterPro" id="IPR018480">
    <property type="entry name" value="PNAcMuramoyl-5peptid_Trfase_CS"/>
</dbReference>
<feature type="transmembrane region" description="Helical" evidence="8">
    <location>
        <begin position="243"/>
        <end position="266"/>
    </location>
</feature>
<keyword evidence="6 8" id="KW-0472">Membrane</keyword>
<keyword evidence="3" id="KW-0808">Transferase</keyword>
<dbReference type="GO" id="GO:0044038">
    <property type="term" value="P:cell wall macromolecule biosynthetic process"/>
    <property type="evidence" value="ECO:0007669"/>
    <property type="project" value="TreeGrafter"/>
</dbReference>